<protein>
    <submittedName>
        <fullName evidence="2">Protoheme IX farnesyltransferase</fullName>
    </submittedName>
</protein>
<organism evidence="2">
    <name type="scientific">Lygus hesperus</name>
    <name type="common">Western plant bug</name>
    <dbReference type="NCBI Taxonomy" id="30085"/>
    <lineage>
        <taxon>Eukaryota</taxon>
        <taxon>Metazoa</taxon>
        <taxon>Ecdysozoa</taxon>
        <taxon>Arthropoda</taxon>
        <taxon>Hexapoda</taxon>
        <taxon>Insecta</taxon>
        <taxon>Pterygota</taxon>
        <taxon>Neoptera</taxon>
        <taxon>Paraneoptera</taxon>
        <taxon>Hemiptera</taxon>
        <taxon>Heteroptera</taxon>
        <taxon>Panheteroptera</taxon>
        <taxon>Cimicomorpha</taxon>
        <taxon>Miridae</taxon>
        <taxon>Mirini</taxon>
        <taxon>Lygus</taxon>
    </lineage>
</organism>
<keyword evidence="1" id="KW-0472">Membrane</keyword>
<dbReference type="GO" id="GO:0016740">
    <property type="term" value="F:transferase activity"/>
    <property type="evidence" value="ECO:0007669"/>
    <property type="project" value="UniProtKB-KW"/>
</dbReference>
<evidence type="ECO:0000313" key="2">
    <source>
        <dbReference type="EMBL" id="JAG05215.1"/>
    </source>
</evidence>
<sequence>MVPVLTLVFIVKIRANELESAVSFGLSRDVAIMQKVDEFVSTTCIIILLYSQMYFLIIGTLAESPKTDDQKVLGGGAGRIDEARIERRHSLSSQKPHKKRE</sequence>
<proteinExistence type="predicted"/>
<feature type="transmembrane region" description="Helical" evidence="1">
    <location>
        <begin position="39"/>
        <end position="62"/>
    </location>
</feature>
<keyword evidence="1" id="KW-0812">Transmembrane</keyword>
<dbReference type="AlphaFoldDB" id="A0A0A9WK34"/>
<dbReference type="EMBL" id="GBHO01038389">
    <property type="protein sequence ID" value="JAG05215.1"/>
    <property type="molecule type" value="Transcribed_RNA"/>
</dbReference>
<evidence type="ECO:0000256" key="1">
    <source>
        <dbReference type="SAM" id="Phobius"/>
    </source>
</evidence>
<reference evidence="2" key="2">
    <citation type="submission" date="2014-07" db="EMBL/GenBank/DDBJ databases">
        <authorList>
            <person name="Hull J."/>
        </authorList>
    </citation>
    <scope>NUCLEOTIDE SEQUENCE</scope>
</reference>
<keyword evidence="2" id="KW-0808">Transferase</keyword>
<accession>A0A0A9WK34</accession>
<reference evidence="2" key="1">
    <citation type="journal article" date="2014" name="PLoS ONE">
        <title>Transcriptome-Based Identification of ABC Transporters in the Western Tarnished Plant Bug Lygus hesperus.</title>
        <authorList>
            <person name="Hull J.J."/>
            <person name="Chaney K."/>
            <person name="Geib S.M."/>
            <person name="Fabrick J.A."/>
            <person name="Brent C.S."/>
            <person name="Walsh D."/>
            <person name="Lavine L.C."/>
        </authorList>
    </citation>
    <scope>NUCLEOTIDE SEQUENCE</scope>
</reference>
<name>A0A0A9WK34_LYGHE</name>
<gene>
    <name evidence="2" type="primary">ctaB_1</name>
    <name evidence="2" type="ORF">CM83_12497</name>
</gene>
<keyword evidence="1" id="KW-1133">Transmembrane helix</keyword>